<evidence type="ECO:0000256" key="5">
    <source>
        <dbReference type="ARBA" id="ARBA00023136"/>
    </source>
</evidence>
<dbReference type="PANTHER" id="PTHR23501:SF191">
    <property type="entry name" value="VACUOLAR BASIC AMINO ACID TRANSPORTER 4"/>
    <property type="match status" value="1"/>
</dbReference>
<evidence type="ECO:0000259" key="7">
    <source>
        <dbReference type="PROSITE" id="PS50850"/>
    </source>
</evidence>
<comment type="caution">
    <text evidence="8">The sequence shown here is derived from an EMBL/GenBank/DDBJ whole genome shotgun (WGS) entry which is preliminary data.</text>
</comment>
<dbReference type="RefSeq" id="WP_213483723.1">
    <property type="nucleotide sequence ID" value="NZ_CAJRAY010000023.1"/>
</dbReference>
<keyword evidence="4 6" id="KW-1133">Transmembrane helix</keyword>
<evidence type="ECO:0000256" key="4">
    <source>
        <dbReference type="ARBA" id="ARBA00022989"/>
    </source>
</evidence>
<name>A0ABN7RMQ1_THEXY</name>
<keyword evidence="3 6" id="KW-0812">Transmembrane</keyword>
<comment type="subcellular location">
    <subcellularLocation>
        <location evidence="1">Cell membrane</location>
        <topology evidence="1">Multi-pass membrane protein</topology>
    </subcellularLocation>
</comment>
<sequence>MNRKGVLSALLVMLFLSALEATIVTTAMKSIVADLGGIEWMSMVFAVYLLVAAVAAPIYGKLADLYGRKRLFMTAVALFLLGSVLCGLAGSMSWLVVFRAVPAFPAVLFAAGFGLGMCRVLTVLMQQAVEGGMRGIAMSTNALMNTLGQTVFAAVFGAVFNAYASGEGSRAPAQGFHAVFIGVSAVMALTLLLAFRLPAASGGGQAAGARQD</sequence>
<accession>A0ABN7RMQ1</accession>
<feature type="transmembrane region" description="Helical" evidence="6">
    <location>
        <begin position="103"/>
        <end position="121"/>
    </location>
</feature>
<dbReference type="PANTHER" id="PTHR23501">
    <property type="entry name" value="MAJOR FACILITATOR SUPERFAMILY"/>
    <property type="match status" value="1"/>
</dbReference>
<dbReference type="Pfam" id="PF07690">
    <property type="entry name" value="MFS_1"/>
    <property type="match status" value="1"/>
</dbReference>
<reference evidence="8 9" key="1">
    <citation type="submission" date="2021-04" db="EMBL/GenBank/DDBJ databases">
        <authorList>
            <person name="Rakotoarivonina H."/>
        </authorList>
    </citation>
    <scope>NUCLEOTIDE SEQUENCE [LARGE SCALE GENOMIC DNA]</scope>
    <source>
        <strain evidence="8 9">XE</strain>
    </source>
</reference>
<evidence type="ECO:0000256" key="1">
    <source>
        <dbReference type="ARBA" id="ARBA00004651"/>
    </source>
</evidence>
<gene>
    <name evidence="8" type="primary">txxe 1168</name>
    <name evidence="8" type="ORF">TXXE_05000</name>
</gene>
<dbReference type="InterPro" id="IPR020846">
    <property type="entry name" value="MFS_dom"/>
</dbReference>
<dbReference type="Gene3D" id="1.20.1250.20">
    <property type="entry name" value="MFS general substrate transporter like domains"/>
    <property type="match status" value="1"/>
</dbReference>
<dbReference type="SUPFAM" id="SSF103473">
    <property type="entry name" value="MFS general substrate transporter"/>
    <property type="match status" value="2"/>
</dbReference>
<dbReference type="PROSITE" id="PS50850">
    <property type="entry name" value="MFS"/>
    <property type="match status" value="1"/>
</dbReference>
<evidence type="ECO:0000256" key="3">
    <source>
        <dbReference type="ARBA" id="ARBA00022692"/>
    </source>
</evidence>
<protein>
    <submittedName>
        <fullName evidence="8">MFS superfamily multidrug resistance transporter</fullName>
    </submittedName>
</protein>
<evidence type="ECO:0000313" key="8">
    <source>
        <dbReference type="EMBL" id="CAG5081420.1"/>
    </source>
</evidence>
<feature type="transmembrane region" description="Helical" evidence="6">
    <location>
        <begin position="37"/>
        <end position="59"/>
    </location>
</feature>
<feature type="transmembrane region" description="Helical" evidence="6">
    <location>
        <begin position="176"/>
        <end position="195"/>
    </location>
</feature>
<feature type="domain" description="Major facilitator superfamily (MFS) profile" evidence="7">
    <location>
        <begin position="6"/>
        <end position="212"/>
    </location>
</feature>
<keyword evidence="9" id="KW-1185">Reference proteome</keyword>
<feature type="transmembrane region" description="Helical" evidence="6">
    <location>
        <begin position="71"/>
        <end position="97"/>
    </location>
</feature>
<dbReference type="InterPro" id="IPR036259">
    <property type="entry name" value="MFS_trans_sf"/>
</dbReference>
<feature type="transmembrane region" description="Helical" evidence="6">
    <location>
        <begin position="142"/>
        <end position="164"/>
    </location>
</feature>
<evidence type="ECO:0000256" key="6">
    <source>
        <dbReference type="SAM" id="Phobius"/>
    </source>
</evidence>
<keyword evidence="2" id="KW-0813">Transport</keyword>
<organism evidence="8 9">
    <name type="scientific">Thermobacillus xylanilyticus</name>
    <dbReference type="NCBI Taxonomy" id="76633"/>
    <lineage>
        <taxon>Bacteria</taxon>
        <taxon>Bacillati</taxon>
        <taxon>Bacillota</taxon>
        <taxon>Bacilli</taxon>
        <taxon>Bacillales</taxon>
        <taxon>Paenibacillaceae</taxon>
        <taxon>Thermobacillus</taxon>
    </lineage>
</organism>
<proteinExistence type="predicted"/>
<keyword evidence="5 6" id="KW-0472">Membrane</keyword>
<dbReference type="EMBL" id="CAJRAY010000023">
    <property type="protein sequence ID" value="CAG5081420.1"/>
    <property type="molecule type" value="Genomic_DNA"/>
</dbReference>
<dbReference type="InterPro" id="IPR011701">
    <property type="entry name" value="MFS"/>
</dbReference>
<evidence type="ECO:0000313" key="9">
    <source>
        <dbReference type="Proteomes" id="UP000681526"/>
    </source>
</evidence>
<evidence type="ECO:0000256" key="2">
    <source>
        <dbReference type="ARBA" id="ARBA00022448"/>
    </source>
</evidence>
<dbReference type="Proteomes" id="UP000681526">
    <property type="component" value="Unassembled WGS sequence"/>
</dbReference>